<comment type="caution">
    <text evidence="1">The sequence shown here is derived from an EMBL/GenBank/DDBJ whole genome shotgun (WGS) entry which is preliminary data.</text>
</comment>
<organism evidence="1">
    <name type="scientific">candidate division WOR-3 bacterium</name>
    <dbReference type="NCBI Taxonomy" id="2052148"/>
    <lineage>
        <taxon>Bacteria</taxon>
        <taxon>Bacteria division WOR-3</taxon>
    </lineage>
</organism>
<evidence type="ECO:0000313" key="1">
    <source>
        <dbReference type="EMBL" id="HHF58548.1"/>
    </source>
</evidence>
<evidence type="ECO:0008006" key="2">
    <source>
        <dbReference type="Google" id="ProtNLM"/>
    </source>
</evidence>
<dbReference type="Proteomes" id="UP000886014">
    <property type="component" value="Unassembled WGS sequence"/>
</dbReference>
<reference evidence="1" key="1">
    <citation type="journal article" date="2020" name="mSystems">
        <title>Genome- and Community-Level Interaction Insights into Carbon Utilization and Element Cycling Functions of Hydrothermarchaeota in Hydrothermal Sediment.</title>
        <authorList>
            <person name="Zhou Z."/>
            <person name="Liu Y."/>
            <person name="Xu W."/>
            <person name="Pan J."/>
            <person name="Luo Z.H."/>
            <person name="Li M."/>
        </authorList>
    </citation>
    <scope>NUCLEOTIDE SEQUENCE [LARGE SCALE GENOMIC DNA]</scope>
    <source>
        <strain evidence="1">HyVt-94</strain>
    </source>
</reference>
<dbReference type="Gene3D" id="3.40.50.10950">
    <property type="match status" value="1"/>
</dbReference>
<protein>
    <recommendedName>
        <fullName evidence="2">Phosphate butyryltransferase</fullName>
    </recommendedName>
</protein>
<accession>A0A7C5I539</accession>
<dbReference type="SUPFAM" id="SSF53659">
    <property type="entry name" value="Isocitrate/Isopropylmalate dehydrogenase-like"/>
    <property type="match status" value="1"/>
</dbReference>
<dbReference type="EMBL" id="DRTV01000271">
    <property type="protein sequence ID" value="HHF58548.1"/>
    <property type="molecule type" value="Genomic_DNA"/>
</dbReference>
<dbReference type="AlphaFoldDB" id="A0A7C5I539"/>
<name>A0A7C5I539_UNCW3</name>
<dbReference type="InterPro" id="IPR042113">
    <property type="entry name" value="P_AcTrfase_dom1"/>
</dbReference>
<sequence>MLRDMNEVIDFAKNKGKKKIAVVEAASQPVIEGLKLASDIAFPVLIGNRDKIEKLVKEAKLGEFE</sequence>
<gene>
    <name evidence="1" type="ORF">ENL41_03890</name>
</gene>
<feature type="non-terminal residue" evidence="1">
    <location>
        <position position="65"/>
    </location>
</feature>
<proteinExistence type="predicted"/>